<name>A0A3E4LRK5_9FIRM</name>
<dbReference type="InterPro" id="IPR037185">
    <property type="entry name" value="EmrE-like"/>
</dbReference>
<dbReference type="GO" id="GO:0005886">
    <property type="term" value="C:plasma membrane"/>
    <property type="evidence" value="ECO:0007669"/>
    <property type="project" value="UniProtKB-SubCell"/>
</dbReference>
<evidence type="ECO:0000313" key="13">
    <source>
        <dbReference type="Proteomes" id="UP000284902"/>
    </source>
</evidence>
<dbReference type="SUPFAM" id="SSF103481">
    <property type="entry name" value="Multidrug resistance efflux transporter EmrE"/>
    <property type="match status" value="2"/>
</dbReference>
<dbReference type="AlphaFoldDB" id="A0A3E4LRK5"/>
<evidence type="ECO:0000313" key="12">
    <source>
        <dbReference type="Proteomes" id="UP000260793"/>
    </source>
</evidence>
<feature type="domain" description="EamA" evidence="8">
    <location>
        <begin position="154"/>
        <end position="289"/>
    </location>
</feature>
<dbReference type="PANTHER" id="PTHR32322">
    <property type="entry name" value="INNER MEMBRANE TRANSPORTER"/>
    <property type="match status" value="1"/>
</dbReference>
<organism evidence="9 12">
    <name type="scientific">[Ruminococcus] lactaris</name>
    <dbReference type="NCBI Taxonomy" id="46228"/>
    <lineage>
        <taxon>Bacteria</taxon>
        <taxon>Bacillati</taxon>
        <taxon>Bacillota</taxon>
        <taxon>Clostridia</taxon>
        <taxon>Lachnospirales</taxon>
        <taxon>Lachnospiraceae</taxon>
        <taxon>Mediterraneibacter</taxon>
    </lineage>
</organism>
<dbReference type="Proteomes" id="UP000284902">
    <property type="component" value="Unassembled WGS sequence"/>
</dbReference>
<comment type="similarity">
    <text evidence="2">Belongs to the EamA transporter family.</text>
</comment>
<dbReference type="InterPro" id="IPR000620">
    <property type="entry name" value="EamA_dom"/>
</dbReference>
<evidence type="ECO:0000256" key="2">
    <source>
        <dbReference type="ARBA" id="ARBA00007362"/>
    </source>
</evidence>
<evidence type="ECO:0000259" key="8">
    <source>
        <dbReference type="Pfam" id="PF00892"/>
    </source>
</evidence>
<evidence type="ECO:0000256" key="7">
    <source>
        <dbReference type="SAM" id="Phobius"/>
    </source>
</evidence>
<dbReference type="EMBL" id="QSQN01000016">
    <property type="protein sequence ID" value="RGK40077.1"/>
    <property type="molecule type" value="Genomic_DNA"/>
</dbReference>
<reference evidence="12 13" key="1">
    <citation type="submission" date="2018-08" db="EMBL/GenBank/DDBJ databases">
        <title>A genome reference for cultivated species of the human gut microbiota.</title>
        <authorList>
            <person name="Zou Y."/>
            <person name="Xue W."/>
            <person name="Luo G."/>
        </authorList>
    </citation>
    <scope>NUCLEOTIDE SEQUENCE [LARGE SCALE GENOMIC DNA]</scope>
    <source>
        <strain evidence="11 14">AM09-9</strain>
        <strain evidence="10 13">AM25-1LB</strain>
        <strain evidence="9 12">TF11-7</strain>
    </source>
</reference>
<evidence type="ECO:0000313" key="10">
    <source>
        <dbReference type="EMBL" id="RHF61834.1"/>
    </source>
</evidence>
<dbReference type="InterPro" id="IPR050638">
    <property type="entry name" value="AA-Vitamin_Transporters"/>
</dbReference>
<dbReference type="RefSeq" id="WP_117688115.1">
    <property type="nucleotide sequence ID" value="NZ_CAJMJQ010000026.1"/>
</dbReference>
<proteinExistence type="inferred from homology"/>
<keyword evidence="4 7" id="KW-0812">Transmembrane</keyword>
<feature type="transmembrane region" description="Helical" evidence="7">
    <location>
        <begin position="274"/>
        <end position="290"/>
    </location>
</feature>
<comment type="caution">
    <text evidence="9">The sequence shown here is derived from an EMBL/GenBank/DDBJ whole genome shotgun (WGS) entry which is preliminary data.</text>
</comment>
<dbReference type="Proteomes" id="UP000285832">
    <property type="component" value="Unassembled WGS sequence"/>
</dbReference>
<feature type="transmembrane region" description="Helical" evidence="7">
    <location>
        <begin position="150"/>
        <end position="168"/>
    </location>
</feature>
<keyword evidence="6 7" id="KW-0472">Membrane</keyword>
<keyword evidence="5 7" id="KW-1133">Transmembrane helix</keyword>
<feature type="domain" description="EamA" evidence="8">
    <location>
        <begin position="9"/>
        <end position="141"/>
    </location>
</feature>
<evidence type="ECO:0000313" key="9">
    <source>
        <dbReference type="EMBL" id="RGK40077.1"/>
    </source>
</evidence>
<dbReference type="Proteomes" id="UP000260793">
    <property type="component" value="Unassembled WGS sequence"/>
</dbReference>
<evidence type="ECO:0000313" key="14">
    <source>
        <dbReference type="Proteomes" id="UP000285832"/>
    </source>
</evidence>
<sequence>MTDERKKVTGHILACGTQIMWGATFVSTKVLLKYFLPVEILFTRAVLAFLALWIFFPHRLKVADKKRELGFAAAGFFGIVMYFMMENTALTMTYASNVGIIVACAPFFVAVMVGVFFKSERPGRNFFIGFVIAITGIILISLNGQKSLNLNPAGDFLAFLAMISWGLYSATVKKIEEWNYPTAAVTRRIYFYGIIFLIPVLISQHAMWDMDALKRPEVISNFLFLGVGASAVGFFLWNLSTKWIGAVKTSVYIYVSPVVTVVLSMFVLDEKMTVASVSGSILILVGLIVSQKRKKIN</sequence>
<protein>
    <submittedName>
        <fullName evidence="9">DMT family transporter</fullName>
    </submittedName>
</protein>
<feature type="transmembrane region" description="Helical" evidence="7">
    <location>
        <begin position="68"/>
        <end position="85"/>
    </location>
</feature>
<evidence type="ECO:0000256" key="6">
    <source>
        <dbReference type="ARBA" id="ARBA00023136"/>
    </source>
</evidence>
<dbReference type="EMBL" id="QRMI01000011">
    <property type="protein sequence ID" value="RHJ62181.1"/>
    <property type="molecule type" value="Genomic_DNA"/>
</dbReference>
<feature type="transmembrane region" description="Helical" evidence="7">
    <location>
        <begin position="251"/>
        <end position="268"/>
    </location>
</feature>
<evidence type="ECO:0000256" key="3">
    <source>
        <dbReference type="ARBA" id="ARBA00022475"/>
    </source>
</evidence>
<gene>
    <name evidence="11" type="ORF">DW116_05495</name>
    <name evidence="10" type="ORF">DW672_04860</name>
    <name evidence="9" type="ORF">DXD17_07165</name>
</gene>
<feature type="transmembrane region" description="Helical" evidence="7">
    <location>
        <begin position="97"/>
        <end position="117"/>
    </location>
</feature>
<evidence type="ECO:0000256" key="1">
    <source>
        <dbReference type="ARBA" id="ARBA00004651"/>
    </source>
</evidence>
<feature type="transmembrane region" description="Helical" evidence="7">
    <location>
        <begin position="38"/>
        <end position="56"/>
    </location>
</feature>
<evidence type="ECO:0000256" key="4">
    <source>
        <dbReference type="ARBA" id="ARBA00022692"/>
    </source>
</evidence>
<dbReference type="PANTHER" id="PTHR32322:SF18">
    <property type="entry name" value="S-ADENOSYLMETHIONINE_S-ADENOSYLHOMOCYSTEINE TRANSPORTER"/>
    <property type="match status" value="1"/>
</dbReference>
<dbReference type="EMBL" id="QRHG01000009">
    <property type="protein sequence ID" value="RHF61834.1"/>
    <property type="molecule type" value="Genomic_DNA"/>
</dbReference>
<feature type="transmembrane region" description="Helical" evidence="7">
    <location>
        <begin position="219"/>
        <end position="239"/>
    </location>
</feature>
<evidence type="ECO:0000256" key="5">
    <source>
        <dbReference type="ARBA" id="ARBA00022989"/>
    </source>
</evidence>
<evidence type="ECO:0000313" key="11">
    <source>
        <dbReference type="EMBL" id="RHJ62181.1"/>
    </source>
</evidence>
<feature type="transmembrane region" description="Helical" evidence="7">
    <location>
        <begin position="189"/>
        <end position="207"/>
    </location>
</feature>
<accession>A0A3E4LRK5</accession>
<comment type="subcellular location">
    <subcellularLocation>
        <location evidence="1">Cell membrane</location>
        <topology evidence="1">Multi-pass membrane protein</topology>
    </subcellularLocation>
</comment>
<feature type="transmembrane region" description="Helical" evidence="7">
    <location>
        <begin position="126"/>
        <end position="144"/>
    </location>
</feature>
<keyword evidence="3" id="KW-1003">Cell membrane</keyword>
<dbReference type="Pfam" id="PF00892">
    <property type="entry name" value="EamA"/>
    <property type="match status" value="2"/>
</dbReference>